<evidence type="ECO:0000256" key="1">
    <source>
        <dbReference type="ARBA" id="ARBA00001946"/>
    </source>
</evidence>
<dbReference type="InterPro" id="IPR012340">
    <property type="entry name" value="NA-bd_OB-fold"/>
</dbReference>
<evidence type="ECO:0000256" key="2">
    <source>
        <dbReference type="ARBA" id="ARBA00004496"/>
    </source>
</evidence>
<dbReference type="EMBL" id="UINC01001617">
    <property type="protein sequence ID" value="SUZ85037.1"/>
    <property type="molecule type" value="Genomic_DNA"/>
</dbReference>
<evidence type="ECO:0000256" key="7">
    <source>
        <dbReference type="ARBA" id="ARBA00022519"/>
    </source>
</evidence>
<comment type="cofactor">
    <cofactor evidence="1">
        <name>Mg(2+)</name>
        <dbReference type="ChEBI" id="CHEBI:18420"/>
    </cofactor>
</comment>
<evidence type="ECO:0000256" key="10">
    <source>
        <dbReference type="ARBA" id="ARBA00022722"/>
    </source>
</evidence>
<feature type="domain" description="S1 motif" evidence="20">
    <location>
        <begin position="39"/>
        <end position="119"/>
    </location>
</feature>
<keyword evidence="16" id="KW-0460">Magnesium</keyword>
<evidence type="ECO:0000256" key="16">
    <source>
        <dbReference type="ARBA" id="ARBA00022842"/>
    </source>
</evidence>
<keyword evidence="17" id="KW-0694">RNA-binding</keyword>
<protein>
    <recommendedName>
        <fullName evidence="4">Ribonuclease G</fullName>
    </recommendedName>
</protein>
<feature type="region of interest" description="Disordered" evidence="19">
    <location>
        <begin position="560"/>
        <end position="724"/>
    </location>
</feature>
<dbReference type="FunFam" id="2.40.50.140:FF:000040">
    <property type="entry name" value="Ribonuclease E"/>
    <property type="match status" value="1"/>
</dbReference>
<evidence type="ECO:0000256" key="5">
    <source>
        <dbReference type="ARBA" id="ARBA00022475"/>
    </source>
</evidence>
<accession>A0A381R5C6</accession>
<dbReference type="GO" id="GO:0005737">
    <property type="term" value="C:cytoplasm"/>
    <property type="evidence" value="ECO:0007669"/>
    <property type="project" value="UniProtKB-SubCell"/>
</dbReference>
<feature type="compositionally biased region" description="Basic residues" evidence="19">
    <location>
        <begin position="565"/>
        <end position="585"/>
    </location>
</feature>
<feature type="compositionally biased region" description="Low complexity" evidence="19">
    <location>
        <begin position="667"/>
        <end position="680"/>
    </location>
</feature>
<dbReference type="GO" id="GO:0008033">
    <property type="term" value="P:tRNA processing"/>
    <property type="evidence" value="ECO:0007669"/>
    <property type="project" value="UniProtKB-KW"/>
</dbReference>
<reference evidence="21" key="1">
    <citation type="submission" date="2018-05" db="EMBL/GenBank/DDBJ databases">
        <authorList>
            <person name="Lanie J.A."/>
            <person name="Ng W.-L."/>
            <person name="Kazmierczak K.M."/>
            <person name="Andrzejewski T.M."/>
            <person name="Davidsen T.M."/>
            <person name="Wayne K.J."/>
            <person name="Tettelin H."/>
            <person name="Glass J.I."/>
            <person name="Rusch D."/>
            <person name="Podicherti R."/>
            <person name="Tsui H.-C.T."/>
            <person name="Winkler M.E."/>
        </authorList>
    </citation>
    <scope>NUCLEOTIDE SEQUENCE</scope>
</reference>
<evidence type="ECO:0000256" key="19">
    <source>
        <dbReference type="SAM" id="MobiDB-lite"/>
    </source>
</evidence>
<evidence type="ECO:0000256" key="3">
    <source>
        <dbReference type="ARBA" id="ARBA00005663"/>
    </source>
</evidence>
<dbReference type="CDD" id="cd04453">
    <property type="entry name" value="S1_RNase_E"/>
    <property type="match status" value="1"/>
</dbReference>
<evidence type="ECO:0000256" key="8">
    <source>
        <dbReference type="ARBA" id="ARBA00022552"/>
    </source>
</evidence>
<evidence type="ECO:0000256" key="15">
    <source>
        <dbReference type="ARBA" id="ARBA00022833"/>
    </source>
</evidence>
<sequence>MKRMLINATQEEELRIAMVDGQNLYDLNIESSSSERKKANIYKGTISRIEPSLEAAFINYGEERHGFLPLKEISREYFIKEIKPGSKVNIKDVLKEGQDIVVQIDKEERGKKGAALTTFVSIAGSFLVLKPNKIRSGGISRRIIGQDRDIAKQNIKELSIPEGMSLILRTAGVARSFEELEWDLKNQLAIWEAIKTVVVKKPSPFLVYRESNAVIRALRDFLTNEINEIVVDNKSVHNEAKDFIEQFMPKNKNKLKSYNDDVPLFTRYQIESQIESAFAHTVDLPSGGSIVLDHTEALFSIDINSSRATKGEDIEDTALQTNLEAADEIGRQLRLRDLGGLIVIDFIDMNIIKNQRTVEARIRGAVKEDRARVQVGKISRFGLLEMSRQRLRPSLDEFNQLRCPRCNGIGFIRNVESVALVILRIIEEESRKEKTAKVIAQLPVEVATYLLNEKRHWVQSLEKRNSTQIVLIADSQLQTPHYNIRRIREDQIDLTENSGKSYTQKENLDEQIIPEAIQNKKETEVAAVGSLAFTSPPSEGKTDGLFEKIKNLFGSDEENKIVSNKNKKNIHKKKPYRRNTKSRYNQKKEGLRKSHSQKHIAKKQKKSSKDSVQTKENSNEIKAIKTKQNDKKFKKTKDTIKQSKENKSPKEQDISVSVNSATENKKNPNLKTNKKVSNSKENNETQKRLLPWKPELEKNASSTEKGSTNTKNTSKKRSNKLIDK</sequence>
<evidence type="ECO:0000256" key="11">
    <source>
        <dbReference type="ARBA" id="ARBA00022723"/>
    </source>
</evidence>
<feature type="compositionally biased region" description="Basic residues" evidence="19">
    <location>
        <begin position="713"/>
        <end position="724"/>
    </location>
</feature>
<dbReference type="GO" id="GO:0019843">
    <property type="term" value="F:rRNA binding"/>
    <property type="evidence" value="ECO:0007669"/>
    <property type="project" value="UniProtKB-KW"/>
</dbReference>
<dbReference type="SMART" id="SM00316">
    <property type="entry name" value="S1"/>
    <property type="match status" value="1"/>
</dbReference>
<keyword evidence="5" id="KW-1003">Cell membrane</keyword>
<evidence type="ECO:0000256" key="6">
    <source>
        <dbReference type="ARBA" id="ARBA00022490"/>
    </source>
</evidence>
<feature type="compositionally biased region" description="Basic residues" evidence="19">
    <location>
        <begin position="593"/>
        <end position="606"/>
    </location>
</feature>
<keyword evidence="18" id="KW-0472">Membrane</keyword>
<evidence type="ECO:0000256" key="18">
    <source>
        <dbReference type="ARBA" id="ARBA00023136"/>
    </source>
</evidence>
<keyword evidence="6" id="KW-0963">Cytoplasm</keyword>
<gene>
    <name evidence="21" type="ORF">METZ01_LOCUS37891</name>
</gene>
<keyword evidence="9" id="KW-0819">tRNA processing</keyword>
<dbReference type="GO" id="GO:0016787">
    <property type="term" value="F:hydrolase activity"/>
    <property type="evidence" value="ECO:0007669"/>
    <property type="project" value="UniProtKB-KW"/>
</dbReference>
<dbReference type="Gene3D" id="3.40.1260.20">
    <property type="entry name" value="Ribonuclease E, catalytic domain"/>
    <property type="match status" value="1"/>
</dbReference>
<dbReference type="PROSITE" id="PS50126">
    <property type="entry name" value="S1"/>
    <property type="match status" value="1"/>
</dbReference>
<dbReference type="InterPro" id="IPR003029">
    <property type="entry name" value="S1_domain"/>
</dbReference>
<evidence type="ECO:0000259" key="20">
    <source>
        <dbReference type="PROSITE" id="PS50126"/>
    </source>
</evidence>
<keyword evidence="7" id="KW-0997">Cell inner membrane</keyword>
<evidence type="ECO:0000313" key="21">
    <source>
        <dbReference type="EMBL" id="SUZ85037.1"/>
    </source>
</evidence>
<dbReference type="InterPro" id="IPR004659">
    <property type="entry name" value="RNase_E/G"/>
</dbReference>
<dbReference type="Gene3D" id="2.40.50.140">
    <property type="entry name" value="Nucleic acid-binding proteins"/>
    <property type="match status" value="1"/>
</dbReference>
<keyword evidence="11" id="KW-0479">Metal-binding</keyword>
<evidence type="ECO:0000256" key="9">
    <source>
        <dbReference type="ARBA" id="ARBA00022694"/>
    </source>
</evidence>
<dbReference type="GO" id="GO:0006364">
    <property type="term" value="P:rRNA processing"/>
    <property type="evidence" value="ECO:0007669"/>
    <property type="project" value="UniProtKB-KW"/>
</dbReference>
<dbReference type="Pfam" id="PF00575">
    <property type="entry name" value="S1"/>
    <property type="match status" value="1"/>
</dbReference>
<keyword evidence="14" id="KW-0378">Hydrolase</keyword>
<keyword evidence="10" id="KW-0540">Nuclease</keyword>
<keyword evidence="15" id="KW-0862">Zinc</keyword>
<dbReference type="InterPro" id="IPR048583">
    <property type="entry name" value="RNase_E_G_thioredoxin-like"/>
</dbReference>
<dbReference type="SUPFAM" id="SSF50249">
    <property type="entry name" value="Nucleic acid-binding proteins"/>
    <property type="match status" value="1"/>
</dbReference>
<keyword evidence="12" id="KW-0699">rRNA-binding</keyword>
<dbReference type="PANTHER" id="PTHR30001:SF1">
    <property type="entry name" value="RIBONUCLEASE E_G-LIKE PROTEIN, CHLOROPLASTIC"/>
    <property type="match status" value="1"/>
</dbReference>
<dbReference type="Pfam" id="PF20833">
    <property type="entry name" value="RNase_E_G_Thio"/>
    <property type="match status" value="1"/>
</dbReference>
<evidence type="ECO:0000256" key="12">
    <source>
        <dbReference type="ARBA" id="ARBA00022730"/>
    </source>
</evidence>
<dbReference type="GO" id="GO:0046872">
    <property type="term" value="F:metal ion binding"/>
    <property type="evidence" value="ECO:0007669"/>
    <property type="project" value="UniProtKB-KW"/>
</dbReference>
<feature type="compositionally biased region" description="Low complexity" evidence="19">
    <location>
        <begin position="701"/>
        <end position="712"/>
    </location>
</feature>
<proteinExistence type="inferred from homology"/>
<name>A0A381R5C6_9ZZZZ</name>
<dbReference type="Pfam" id="PF10150">
    <property type="entry name" value="RNase_E_G"/>
    <property type="match status" value="1"/>
</dbReference>
<comment type="subcellular location">
    <subcellularLocation>
        <location evidence="2">Cytoplasm</location>
    </subcellularLocation>
</comment>
<dbReference type="GO" id="GO:0004519">
    <property type="term" value="F:endonuclease activity"/>
    <property type="evidence" value="ECO:0007669"/>
    <property type="project" value="UniProtKB-KW"/>
</dbReference>
<evidence type="ECO:0000256" key="14">
    <source>
        <dbReference type="ARBA" id="ARBA00022801"/>
    </source>
</evidence>
<comment type="similarity">
    <text evidence="3">Belongs to the RNase E/G family. RNase G subfamily.</text>
</comment>
<dbReference type="PANTHER" id="PTHR30001">
    <property type="entry name" value="RIBONUCLEASE"/>
    <property type="match status" value="1"/>
</dbReference>
<keyword evidence="8" id="KW-0698">rRNA processing</keyword>
<dbReference type="NCBIfam" id="TIGR00757">
    <property type="entry name" value="RNaseEG"/>
    <property type="match status" value="1"/>
</dbReference>
<keyword evidence="13" id="KW-0255">Endonuclease</keyword>
<evidence type="ECO:0000256" key="4">
    <source>
        <dbReference type="ARBA" id="ARBA00017719"/>
    </source>
</evidence>
<feature type="compositionally biased region" description="Basic and acidic residues" evidence="19">
    <location>
        <begin position="607"/>
        <end position="653"/>
    </location>
</feature>
<evidence type="ECO:0000256" key="13">
    <source>
        <dbReference type="ARBA" id="ARBA00022759"/>
    </source>
</evidence>
<dbReference type="GO" id="GO:0004540">
    <property type="term" value="F:RNA nuclease activity"/>
    <property type="evidence" value="ECO:0007669"/>
    <property type="project" value="InterPro"/>
</dbReference>
<evidence type="ECO:0000256" key="17">
    <source>
        <dbReference type="ARBA" id="ARBA00022884"/>
    </source>
</evidence>
<dbReference type="AlphaFoldDB" id="A0A381R5C6"/>
<dbReference type="InterPro" id="IPR019307">
    <property type="entry name" value="RNA-bd_AU-1/RNase_E/G"/>
</dbReference>
<organism evidence="21">
    <name type="scientific">marine metagenome</name>
    <dbReference type="NCBI Taxonomy" id="408172"/>
    <lineage>
        <taxon>unclassified sequences</taxon>
        <taxon>metagenomes</taxon>
        <taxon>ecological metagenomes</taxon>
    </lineage>
</organism>